<sequence length="751" mass="84976">MEKAKGADPTSPNHKGQALKPANNGSLEGLESKSSSLNSKLGPRSVGSHSSHSPSLCSSSSTSTENMQLAQELKVSVPTPRDVSSCLSPWQGGGRASDINAEFHLSRLHLPSVHNTWASREARTRMRSQGTYEGKESVLEAGPQRDVTPFLTLSVEQSLACLTRCPVFPPSSATACSMREVSKVPKSQEPPLLPGEQPHVVQKARDVTYLCPFQGPIRGCLFITNYKLYFRGIDKEPKFTMEVPLGVVSRIEKVGYASSRGENSYGIELFCKDLRNLKFAHKQENHSRRDIFDKLHKFAFPLSNGLPLFAFEYGGRFSANGWAVYDPVAEYRRQGLPTESWRVSRANEGYRLCDTYPALLAVPAAADDSLLEAVAAFRSRGRIPVLSWIHPESQATITRCSQPNVGVSGKRSTEDESYIQMIMDANAQSHKLFIMDARPSVNAVANKAKGGGYESEEAYRCAELCFLDIHNIHVMRESLRKLKEACFPAMEESRWLSTLEATHWLEHLRAVLAGALRVAHRLEGAKCSVVVHCSDGWDRTAQLTSLAMLMLDPYYRTIKGYEVLIEKEWLSFGHKFAQRIGHGDDKHSDADRSPVFLQFVDCTWQIMNQFKNAFEFNEHFLITILDHLYSCLFGTFLYNSEQQRMKEGVRERTQSLWSMVNSELEEYSNPLYTTYPQQQVLFPVASLRRLQLWKGYYCRWNPRMRLQEPLQVRSRELLQLRAQLQKQLQELKKEHESKSRLPPRVSSPITV</sequence>
<comment type="caution">
    <text evidence="1">The sequence shown here is derived from an EMBL/GenBank/DDBJ whole genome shotgun (WGS) entry which is preliminary data.</text>
</comment>
<organism evidence="1 2">
    <name type="scientific">Ixodes persulcatus</name>
    <name type="common">Taiga tick</name>
    <dbReference type="NCBI Taxonomy" id="34615"/>
    <lineage>
        <taxon>Eukaryota</taxon>
        <taxon>Metazoa</taxon>
        <taxon>Ecdysozoa</taxon>
        <taxon>Arthropoda</taxon>
        <taxon>Chelicerata</taxon>
        <taxon>Arachnida</taxon>
        <taxon>Acari</taxon>
        <taxon>Parasitiformes</taxon>
        <taxon>Ixodida</taxon>
        <taxon>Ixodoidea</taxon>
        <taxon>Ixodidae</taxon>
        <taxon>Ixodinae</taxon>
        <taxon>Ixodes</taxon>
    </lineage>
</organism>
<gene>
    <name evidence="1" type="ORF">HPB47_021508</name>
</gene>
<keyword evidence="2" id="KW-1185">Reference proteome</keyword>
<dbReference type="EMBL" id="JABSTQ010009200">
    <property type="protein sequence ID" value="KAG0431733.1"/>
    <property type="molecule type" value="Genomic_DNA"/>
</dbReference>
<dbReference type="Proteomes" id="UP000805193">
    <property type="component" value="Unassembled WGS sequence"/>
</dbReference>
<accession>A0AC60QCM6</accession>
<name>A0AC60QCM6_IXOPE</name>
<evidence type="ECO:0000313" key="2">
    <source>
        <dbReference type="Proteomes" id="UP000805193"/>
    </source>
</evidence>
<protein>
    <submittedName>
        <fullName evidence="1">Uncharacterized protein</fullName>
    </submittedName>
</protein>
<reference evidence="1 2" key="1">
    <citation type="journal article" date="2020" name="Cell">
        <title>Large-Scale Comparative Analyses of Tick Genomes Elucidate Their Genetic Diversity and Vector Capacities.</title>
        <authorList>
            <consortium name="Tick Genome and Microbiome Consortium (TIGMIC)"/>
            <person name="Jia N."/>
            <person name="Wang J."/>
            <person name="Shi W."/>
            <person name="Du L."/>
            <person name="Sun Y."/>
            <person name="Zhan W."/>
            <person name="Jiang J.F."/>
            <person name="Wang Q."/>
            <person name="Zhang B."/>
            <person name="Ji P."/>
            <person name="Bell-Sakyi L."/>
            <person name="Cui X.M."/>
            <person name="Yuan T.T."/>
            <person name="Jiang B.G."/>
            <person name="Yang W.F."/>
            <person name="Lam T.T."/>
            <person name="Chang Q.C."/>
            <person name="Ding S.J."/>
            <person name="Wang X.J."/>
            <person name="Zhu J.G."/>
            <person name="Ruan X.D."/>
            <person name="Zhao L."/>
            <person name="Wei J.T."/>
            <person name="Ye R.Z."/>
            <person name="Que T.C."/>
            <person name="Du C.H."/>
            <person name="Zhou Y.H."/>
            <person name="Cheng J.X."/>
            <person name="Dai P.F."/>
            <person name="Guo W.B."/>
            <person name="Han X.H."/>
            <person name="Huang E.J."/>
            <person name="Li L.F."/>
            <person name="Wei W."/>
            <person name="Gao Y.C."/>
            <person name="Liu J.Z."/>
            <person name="Shao H.Z."/>
            <person name="Wang X."/>
            <person name="Wang C.C."/>
            <person name="Yang T.C."/>
            <person name="Huo Q.B."/>
            <person name="Li W."/>
            <person name="Chen H.Y."/>
            <person name="Chen S.E."/>
            <person name="Zhou L.G."/>
            <person name="Ni X.B."/>
            <person name="Tian J.H."/>
            <person name="Sheng Y."/>
            <person name="Liu T."/>
            <person name="Pan Y.S."/>
            <person name="Xia L.Y."/>
            <person name="Li J."/>
            <person name="Zhao F."/>
            <person name="Cao W.C."/>
        </authorList>
    </citation>
    <scope>NUCLEOTIDE SEQUENCE [LARGE SCALE GENOMIC DNA]</scope>
    <source>
        <strain evidence="1">Iper-2018</strain>
    </source>
</reference>
<proteinExistence type="predicted"/>
<evidence type="ECO:0000313" key="1">
    <source>
        <dbReference type="EMBL" id="KAG0431733.1"/>
    </source>
</evidence>